<evidence type="ECO:0000256" key="6">
    <source>
        <dbReference type="ARBA" id="ARBA00023242"/>
    </source>
</evidence>
<dbReference type="InterPro" id="IPR032867">
    <property type="entry name" value="DYW_dom"/>
</dbReference>
<feature type="repeat" description="PPR" evidence="7">
    <location>
        <begin position="786"/>
        <end position="820"/>
    </location>
</feature>
<keyword evidence="6" id="KW-0539">Nucleus</keyword>
<keyword evidence="4" id="KW-0805">Transcription regulation</keyword>
<dbReference type="Gene3D" id="1.25.40.10">
    <property type="entry name" value="Tetratricopeptide repeat domain"/>
    <property type="match status" value="3"/>
</dbReference>
<evidence type="ECO:0000256" key="2">
    <source>
        <dbReference type="ARBA" id="ARBA00006643"/>
    </source>
</evidence>
<dbReference type="Pfam" id="PF13041">
    <property type="entry name" value="PPR_2"/>
    <property type="match status" value="1"/>
</dbReference>
<gene>
    <name evidence="10" type="ORF">C1H46_026538</name>
</gene>
<feature type="region of interest" description="Disordered" evidence="8">
    <location>
        <begin position="1"/>
        <end position="26"/>
    </location>
</feature>
<organism evidence="10 11">
    <name type="scientific">Malus baccata</name>
    <name type="common">Siberian crab apple</name>
    <name type="synonym">Pyrus baccata</name>
    <dbReference type="NCBI Taxonomy" id="106549"/>
    <lineage>
        <taxon>Eukaryota</taxon>
        <taxon>Viridiplantae</taxon>
        <taxon>Streptophyta</taxon>
        <taxon>Embryophyta</taxon>
        <taxon>Tracheophyta</taxon>
        <taxon>Spermatophyta</taxon>
        <taxon>Magnoliopsida</taxon>
        <taxon>eudicotyledons</taxon>
        <taxon>Gunneridae</taxon>
        <taxon>Pentapetalae</taxon>
        <taxon>rosids</taxon>
        <taxon>fabids</taxon>
        <taxon>Rosales</taxon>
        <taxon>Rosaceae</taxon>
        <taxon>Amygdaloideae</taxon>
        <taxon>Maleae</taxon>
        <taxon>Malus</taxon>
    </lineage>
</organism>
<proteinExistence type="inferred from homology"/>
<feature type="compositionally biased region" description="Polar residues" evidence="8">
    <location>
        <begin position="333"/>
        <end position="353"/>
    </location>
</feature>
<feature type="region of interest" description="Disordered" evidence="8">
    <location>
        <begin position="204"/>
        <end position="356"/>
    </location>
</feature>
<dbReference type="GO" id="GO:0005634">
    <property type="term" value="C:nucleus"/>
    <property type="evidence" value="ECO:0007669"/>
    <property type="project" value="UniProtKB-SubCell"/>
</dbReference>
<feature type="repeat" description="PPR" evidence="7">
    <location>
        <begin position="893"/>
        <end position="928"/>
    </location>
</feature>
<dbReference type="GO" id="GO:0046983">
    <property type="term" value="F:protein dimerization activity"/>
    <property type="evidence" value="ECO:0007669"/>
    <property type="project" value="InterPro"/>
</dbReference>
<dbReference type="InterPro" id="IPR046960">
    <property type="entry name" value="PPR_At4g14850-like_plant"/>
</dbReference>
<evidence type="ECO:0000256" key="1">
    <source>
        <dbReference type="ARBA" id="ARBA00004123"/>
    </source>
</evidence>
<dbReference type="Pfam" id="PF14432">
    <property type="entry name" value="DYW_deaminase"/>
    <property type="match status" value="1"/>
</dbReference>
<dbReference type="PROSITE" id="PS51375">
    <property type="entry name" value="PPR"/>
    <property type="match status" value="4"/>
</dbReference>
<protein>
    <recommendedName>
        <fullName evidence="9">BHLH domain-containing protein</fullName>
    </recommendedName>
</protein>
<feature type="compositionally biased region" description="Basic and acidic residues" evidence="8">
    <location>
        <begin position="240"/>
        <end position="257"/>
    </location>
</feature>
<evidence type="ECO:0000256" key="8">
    <source>
        <dbReference type="SAM" id="MobiDB-lite"/>
    </source>
</evidence>
<dbReference type="Pfam" id="PF20431">
    <property type="entry name" value="E_motif"/>
    <property type="match status" value="1"/>
</dbReference>
<evidence type="ECO:0000313" key="11">
    <source>
        <dbReference type="Proteomes" id="UP000315295"/>
    </source>
</evidence>
<dbReference type="AlphaFoldDB" id="A0A540LN41"/>
<dbReference type="GO" id="GO:0009451">
    <property type="term" value="P:RNA modification"/>
    <property type="evidence" value="ECO:0007669"/>
    <property type="project" value="InterPro"/>
</dbReference>
<dbReference type="PANTHER" id="PTHR47926">
    <property type="entry name" value="PENTATRICOPEPTIDE REPEAT-CONTAINING PROTEIN"/>
    <property type="match status" value="1"/>
</dbReference>
<keyword evidence="3" id="KW-0677">Repeat</keyword>
<dbReference type="CDD" id="cd18919">
    <property type="entry name" value="bHLH_AtBPE_like"/>
    <property type="match status" value="1"/>
</dbReference>
<sequence length="1160" mass="127475">MDMGEQDKFELENRNDDPMNFSPGITPDWRFGGSNLTNTSMGLVATGNSMAVSKGDLVGSSSRPSASMAESFNPTLWDHSTSAQDLGFCDMNVQTSASTSDSLGIRKGIPASLRSGIDRALDMCWNPPNSMLKGGMFLPNGPGVLPQSVSQFPADSAFIERAARFSCFNGGNFSDMVNPFGVPESMSMYSKGGGLMPWTQELVAGNGSKGVPGVHSQRNELNGDVSLPMEQGSTEGSPLKNEKKSESLAKSHDEARHAIGGSGNESDEADSSGGGGAGQEEPSMLEGAKPSSKGFKKRKRSSRQANELDQANAQQPGESAMDITEFQDKGEQQPASTPNKTTGKQGKQGSQASDPPKEEYIHVRARRGQATNSHSLAERVRREKISERMKFLQDLVPGCSKVTGKAVMLDEIINYVQSLQRQVEFLSMKLATVNPRLDFNIEGLLAKDILQSRIGPSSTLGFSPDMPMVYPQLHPSQPGLIQAGLPGMGSSSDLLRSAMGSQMTQMTGGFKEPSQPQLPNVWEDELHNVVQMSYGGSTPPSSQDVDGATPPGQMKLLFAAEGLWGDVFFLKLLLQLTQAFQPSRNHAQAKKLHSQIIKTVTNPETFLLNNLVTNYGRLGNLSYARLPFDQMPHRSLFPWNAILSVYSKSGRLSVMQEIFNRMPIRDGVSWNSLISGHASCGSVAEAVKVYSLLLRDGPGNLNRITFSTMLVLSSSQGCVNLGRQLHGQIVKFGEMPEKDSISWTTMITGLNQNGAGGKALDKFREMRRLKSIKAAEMVFKRMNRKNVVSWTALLVGYGQNGYSEEAVRIFCDMQRNGVERDDFMLGSVISSCANLASLEEGAHIEDSHRLFDEMEITDEVSWTALVSGYAQFGKAYETFDLFERMLALGLKPDGVTFIGVLSACSRAGLVEKGHHYFESMVKEHGITPIVDHYTCIVDLLSRAGRLEEAKNFINKMPFRPDAIGWATLLSSCRLHHNMEIGKWAAESLLELEPQNAASYILLSSLYAAKGKWDEVAKLRRGMRDEGARKEPGCSWIKYKNRVHIFSADDQSSPFSDQIYAKLEELNCKMIEEGYEPDMSSVLHDVEELEKMKLLNYHSEKLAIAFGLIFLPPGLPIRAVKNLQIPTAVLKLQRRRITSLGDGSYDYTCMFYLFQVEKASH</sequence>
<dbReference type="GO" id="GO:0099402">
    <property type="term" value="P:plant organ development"/>
    <property type="evidence" value="ECO:0007669"/>
    <property type="project" value="UniProtKB-ARBA"/>
</dbReference>
<feature type="compositionally biased region" description="Polar residues" evidence="8">
    <location>
        <begin position="304"/>
        <end position="317"/>
    </location>
</feature>
<dbReference type="FunFam" id="1.25.40.10:FF:000442">
    <property type="entry name" value="Pentatricopeptide repeat-containing protein At3g49710"/>
    <property type="match status" value="1"/>
</dbReference>
<evidence type="ECO:0000256" key="7">
    <source>
        <dbReference type="PROSITE-ProRule" id="PRU00708"/>
    </source>
</evidence>
<evidence type="ECO:0000313" key="10">
    <source>
        <dbReference type="EMBL" id="TQD87901.1"/>
    </source>
</evidence>
<comment type="caution">
    <text evidence="10">The sequence shown here is derived from an EMBL/GenBank/DDBJ whole genome shotgun (WGS) entry which is preliminary data.</text>
</comment>
<reference evidence="10 11" key="1">
    <citation type="journal article" date="2019" name="G3 (Bethesda)">
        <title>Sequencing of a Wild Apple (Malus baccata) Genome Unravels the Differences Between Cultivated and Wild Apple Species Regarding Disease Resistance and Cold Tolerance.</title>
        <authorList>
            <person name="Chen X."/>
        </authorList>
    </citation>
    <scope>NUCLEOTIDE SEQUENCE [LARGE SCALE GENOMIC DNA]</scope>
    <source>
        <strain evidence="11">cv. Shandingzi</strain>
        <tissue evidence="10">Leaves</tissue>
    </source>
</reference>
<dbReference type="SUPFAM" id="SSF47459">
    <property type="entry name" value="HLH, helix-loop-helix DNA-binding domain"/>
    <property type="match status" value="1"/>
</dbReference>
<feature type="compositionally biased region" description="Basic and acidic residues" evidence="8">
    <location>
        <begin position="1"/>
        <end position="17"/>
    </location>
</feature>
<name>A0A540LN41_MALBA</name>
<dbReference type="SMART" id="SM00353">
    <property type="entry name" value="HLH"/>
    <property type="match status" value="1"/>
</dbReference>
<evidence type="ECO:0000259" key="9">
    <source>
        <dbReference type="PROSITE" id="PS50888"/>
    </source>
</evidence>
<dbReference type="GO" id="GO:0006355">
    <property type="term" value="P:regulation of DNA-templated transcription"/>
    <property type="evidence" value="ECO:0007669"/>
    <property type="project" value="UniProtKB-ARBA"/>
</dbReference>
<dbReference type="InterPro" id="IPR002885">
    <property type="entry name" value="PPR_rpt"/>
</dbReference>
<dbReference type="Pfam" id="PF00010">
    <property type="entry name" value="HLH"/>
    <property type="match status" value="1"/>
</dbReference>
<dbReference type="Proteomes" id="UP000315295">
    <property type="component" value="Unassembled WGS sequence"/>
</dbReference>
<dbReference type="PROSITE" id="PS50888">
    <property type="entry name" value="BHLH"/>
    <property type="match status" value="1"/>
</dbReference>
<feature type="repeat" description="PPR" evidence="7">
    <location>
        <begin position="666"/>
        <end position="700"/>
    </location>
</feature>
<dbReference type="Pfam" id="PF01535">
    <property type="entry name" value="PPR"/>
    <property type="match status" value="6"/>
</dbReference>
<dbReference type="FunFam" id="4.10.280.10:FF:000002">
    <property type="entry name" value="Basic helix-loop-helix transcription factor"/>
    <property type="match status" value="1"/>
</dbReference>
<accession>A0A540LN41</accession>
<dbReference type="InterPro" id="IPR011990">
    <property type="entry name" value="TPR-like_helical_dom_sf"/>
</dbReference>
<comment type="subcellular location">
    <subcellularLocation>
        <location evidence="1">Nucleus</location>
    </subcellularLocation>
</comment>
<keyword evidence="11" id="KW-1185">Reference proteome</keyword>
<keyword evidence="5" id="KW-0804">Transcription</keyword>
<dbReference type="InterPro" id="IPR036638">
    <property type="entry name" value="HLH_DNA-bd_sf"/>
</dbReference>
<dbReference type="NCBIfam" id="TIGR00756">
    <property type="entry name" value="PPR"/>
    <property type="match status" value="4"/>
</dbReference>
<evidence type="ECO:0000256" key="5">
    <source>
        <dbReference type="ARBA" id="ARBA00023163"/>
    </source>
</evidence>
<dbReference type="GO" id="GO:0003723">
    <property type="term" value="F:RNA binding"/>
    <property type="evidence" value="ECO:0007669"/>
    <property type="project" value="InterPro"/>
</dbReference>
<dbReference type="PANTHER" id="PTHR47926:SF511">
    <property type="entry name" value="PENTATRICOPEPTIDE REPEAT-CONTAINING PROTEIN"/>
    <property type="match status" value="1"/>
</dbReference>
<dbReference type="GO" id="GO:0008270">
    <property type="term" value="F:zinc ion binding"/>
    <property type="evidence" value="ECO:0007669"/>
    <property type="project" value="InterPro"/>
</dbReference>
<dbReference type="FunFam" id="1.25.40.10:FF:000158">
    <property type="entry name" value="pentatricopeptide repeat-containing protein At2g33680"/>
    <property type="match status" value="1"/>
</dbReference>
<evidence type="ECO:0000256" key="3">
    <source>
        <dbReference type="ARBA" id="ARBA00022737"/>
    </source>
</evidence>
<dbReference type="EMBL" id="VIEB01000521">
    <property type="protein sequence ID" value="TQD87901.1"/>
    <property type="molecule type" value="Genomic_DNA"/>
</dbReference>
<dbReference type="InterPro" id="IPR011598">
    <property type="entry name" value="bHLH_dom"/>
</dbReference>
<dbReference type="STRING" id="106549.A0A540LN41"/>
<dbReference type="InterPro" id="IPR046848">
    <property type="entry name" value="E_motif"/>
</dbReference>
<feature type="domain" description="BHLH" evidence="9">
    <location>
        <begin position="369"/>
        <end position="419"/>
    </location>
</feature>
<dbReference type="Gene3D" id="4.10.280.10">
    <property type="entry name" value="Helix-loop-helix DNA-binding domain"/>
    <property type="match status" value="1"/>
</dbReference>
<feature type="repeat" description="PPR" evidence="7">
    <location>
        <begin position="858"/>
        <end position="892"/>
    </location>
</feature>
<evidence type="ECO:0000256" key="4">
    <source>
        <dbReference type="ARBA" id="ARBA00023015"/>
    </source>
</evidence>
<comment type="similarity">
    <text evidence="2">Belongs to the PPR family. PCMP-H subfamily.</text>
</comment>